<dbReference type="Pfam" id="PF01148">
    <property type="entry name" value="CTP_transf_1"/>
    <property type="match status" value="1"/>
</dbReference>
<comment type="caution">
    <text evidence="2">The sequence shown here is derived from an EMBL/GenBank/DDBJ whole genome shotgun (WGS) entry which is preliminary data.</text>
</comment>
<dbReference type="AlphaFoldDB" id="A0A0D8JDA9"/>
<feature type="transmembrane region" description="Helical" evidence="1">
    <location>
        <begin position="38"/>
        <end position="55"/>
    </location>
</feature>
<evidence type="ECO:0000313" key="2">
    <source>
        <dbReference type="EMBL" id="KJF43783.1"/>
    </source>
</evidence>
<evidence type="ECO:0000256" key="1">
    <source>
        <dbReference type="SAM" id="Phobius"/>
    </source>
</evidence>
<feature type="transmembrane region" description="Helical" evidence="1">
    <location>
        <begin position="61"/>
        <end position="80"/>
    </location>
</feature>
<organism evidence="2 3">
    <name type="scientific">Draconibacterium sediminis</name>
    <dbReference type="NCBI Taxonomy" id="1544798"/>
    <lineage>
        <taxon>Bacteria</taxon>
        <taxon>Pseudomonadati</taxon>
        <taxon>Bacteroidota</taxon>
        <taxon>Bacteroidia</taxon>
        <taxon>Marinilabiliales</taxon>
        <taxon>Prolixibacteraceae</taxon>
        <taxon>Draconibacterium</taxon>
    </lineage>
</organism>
<evidence type="ECO:0000313" key="3">
    <source>
        <dbReference type="Proteomes" id="UP000032544"/>
    </source>
</evidence>
<dbReference type="GO" id="GO:0016779">
    <property type="term" value="F:nucleotidyltransferase activity"/>
    <property type="evidence" value="ECO:0007669"/>
    <property type="project" value="UniProtKB-KW"/>
</dbReference>
<feature type="transmembrane region" description="Helical" evidence="1">
    <location>
        <begin position="92"/>
        <end position="111"/>
    </location>
</feature>
<accession>A0A0D8JDA9</accession>
<dbReference type="OrthoDB" id="1117602at2"/>
<keyword evidence="1" id="KW-0472">Membrane</keyword>
<dbReference type="PANTHER" id="PTHR31303">
    <property type="entry name" value="CTP-DEPENDENT DIACYLGLYCEROL KINASE 1"/>
    <property type="match status" value="1"/>
</dbReference>
<feature type="transmembrane region" description="Helical" evidence="1">
    <location>
        <begin position="117"/>
        <end position="136"/>
    </location>
</feature>
<dbReference type="InterPro" id="IPR037997">
    <property type="entry name" value="Dgk1-like"/>
</dbReference>
<keyword evidence="3" id="KW-1185">Reference proteome</keyword>
<dbReference type="STRING" id="1544798.LH29_11930"/>
<keyword evidence="1" id="KW-0812">Transmembrane</keyword>
<sequence>MGNTITLSVVYFIAIILLLAFNELNYRRLKVKGEFTRKFAHFTATIAVVPFPYIFSSHWYVFVLALIFFAALFITQYSKQLNSIHDIDRKSIGSYLLPASIYLTFLLSDILDSKFIFILPMLILGISDPMAAIVGISFKTNNHKIKILGIDTGKSIFGSGAFLLTSFIISLLALYFNRGVFDLKTFYIGLAVAVVSTLAELLSWRGSDNLTIPLGAAVTLLLLM</sequence>
<feature type="transmembrane region" description="Helical" evidence="1">
    <location>
        <begin position="6"/>
        <end position="26"/>
    </location>
</feature>
<gene>
    <name evidence="2" type="ORF">LH29_11930</name>
</gene>
<protein>
    <submittedName>
        <fullName evidence="2">Phosphatidate cytidylyltransferase</fullName>
    </submittedName>
</protein>
<dbReference type="EMBL" id="JRHC01000002">
    <property type="protein sequence ID" value="KJF43783.1"/>
    <property type="molecule type" value="Genomic_DNA"/>
</dbReference>
<dbReference type="RefSeq" id="WP_045029751.1">
    <property type="nucleotide sequence ID" value="NZ_JRHC01000002.1"/>
</dbReference>
<dbReference type="GO" id="GO:0004143">
    <property type="term" value="F:ATP-dependent diacylglycerol kinase activity"/>
    <property type="evidence" value="ECO:0007669"/>
    <property type="project" value="InterPro"/>
</dbReference>
<reference evidence="2 3" key="1">
    <citation type="submission" date="2014-09" db="EMBL/GenBank/DDBJ databases">
        <title>Draft Genome Sequence of Draconibacterium sp. JN14CK-3.</title>
        <authorList>
            <person name="Dong C."/>
            <person name="Lai Q."/>
            <person name="Shao Z."/>
        </authorList>
    </citation>
    <scope>NUCLEOTIDE SEQUENCE [LARGE SCALE GENOMIC DNA]</scope>
    <source>
        <strain evidence="2 3">JN14CK-3</strain>
    </source>
</reference>
<feature type="transmembrane region" description="Helical" evidence="1">
    <location>
        <begin position="186"/>
        <end position="204"/>
    </location>
</feature>
<dbReference type="Proteomes" id="UP000032544">
    <property type="component" value="Unassembled WGS sequence"/>
</dbReference>
<keyword evidence="2" id="KW-0808">Transferase</keyword>
<feature type="transmembrane region" description="Helical" evidence="1">
    <location>
        <begin position="156"/>
        <end position="174"/>
    </location>
</feature>
<name>A0A0D8JDA9_9BACT</name>
<keyword evidence="2" id="KW-0548">Nucleotidyltransferase</keyword>
<keyword evidence="1" id="KW-1133">Transmembrane helix</keyword>
<proteinExistence type="predicted"/>
<dbReference type="PANTHER" id="PTHR31303:SF1">
    <property type="entry name" value="CTP-DEPENDENT DIACYLGLYCEROL KINASE 1"/>
    <property type="match status" value="1"/>
</dbReference>